<comment type="caution">
    <text evidence="2">The sequence shown here is derived from an EMBL/GenBank/DDBJ whole genome shotgun (WGS) entry which is preliminary data.</text>
</comment>
<dbReference type="InterPro" id="IPR038696">
    <property type="entry name" value="IalB_sf"/>
</dbReference>
<gene>
    <name evidence="2" type="ORF">V6590_06490</name>
</gene>
<dbReference type="RefSeq" id="WP_335421108.1">
    <property type="nucleotide sequence ID" value="NZ_JBALHR010000003.1"/>
</dbReference>
<evidence type="ECO:0000313" key="2">
    <source>
        <dbReference type="EMBL" id="MEH7827789.1"/>
    </source>
</evidence>
<dbReference type="EMBL" id="JBALHR010000003">
    <property type="protein sequence ID" value="MEH7827789.1"/>
    <property type="molecule type" value="Genomic_DNA"/>
</dbReference>
<reference evidence="2" key="1">
    <citation type="submission" date="2024-02" db="EMBL/GenBank/DDBJ databases">
        <title>Genome sequences of strain Gemmobacter sp. JM10B15.</title>
        <authorList>
            <person name="Zhang M."/>
        </authorList>
    </citation>
    <scope>NUCLEOTIDE SEQUENCE</scope>
    <source>
        <strain evidence="2">JM10B15</strain>
    </source>
</reference>
<organism evidence="2 3">
    <name type="scientific">Gemmobacter denitrificans</name>
    <dbReference type="NCBI Taxonomy" id="3123040"/>
    <lineage>
        <taxon>Bacteria</taxon>
        <taxon>Pseudomonadati</taxon>
        <taxon>Pseudomonadota</taxon>
        <taxon>Alphaproteobacteria</taxon>
        <taxon>Rhodobacterales</taxon>
        <taxon>Paracoccaceae</taxon>
        <taxon>Gemmobacter</taxon>
    </lineage>
</organism>
<dbReference type="Proteomes" id="UP001431963">
    <property type="component" value="Unassembled WGS sequence"/>
</dbReference>
<protein>
    <submittedName>
        <fullName evidence="2">Invasion associated locus B family protein</fullName>
    </submittedName>
</protein>
<name>A0ABU8BSX1_9RHOB</name>
<proteinExistence type="predicted"/>
<keyword evidence="1" id="KW-0732">Signal</keyword>
<evidence type="ECO:0000313" key="3">
    <source>
        <dbReference type="Proteomes" id="UP001431963"/>
    </source>
</evidence>
<sequence>MKSQIARSLGAAALVLAATGAQAQESTNQVAVVSDWSVFTEPATGKPKECWAVTKPKSSEASRDGKPVSASRSDILLWITFRAGEGGKGEVSFTGGYPYKTDSNVTFEIDGEAHTLFTVGETAWTSGPDQDAKLIAALKKGSTAVVTGVSGRGTETKDTLSLRGVTAAIEDAAKRCQ</sequence>
<dbReference type="Pfam" id="PF06776">
    <property type="entry name" value="IalB"/>
    <property type="match status" value="1"/>
</dbReference>
<keyword evidence="3" id="KW-1185">Reference proteome</keyword>
<feature type="chain" id="PRO_5045687647" evidence="1">
    <location>
        <begin position="24"/>
        <end position="177"/>
    </location>
</feature>
<feature type="signal peptide" evidence="1">
    <location>
        <begin position="1"/>
        <end position="23"/>
    </location>
</feature>
<dbReference type="InterPro" id="IPR010642">
    <property type="entry name" value="Invasion_prot_B"/>
</dbReference>
<accession>A0ABU8BSX1</accession>
<evidence type="ECO:0000256" key="1">
    <source>
        <dbReference type="SAM" id="SignalP"/>
    </source>
</evidence>
<dbReference type="Gene3D" id="2.60.40.1880">
    <property type="entry name" value="Invasion associated locus B (IalB) protein"/>
    <property type="match status" value="1"/>
</dbReference>